<sequence length="257" mass="29075">MKKVPPEAMNNHLLPNLITEKAEQIIKNFTPGNPFYLHVATPLVWKSYEYNKGVQFSMPNYQLKSPAHLLNDTFIERKRQMAAIQALDEQVGRIKRALDAKGISDNTIIAFMSDNGGADLSNPRLEQANHASNEPLRMGKGNLFEGGVRCVSFIWSGLFRRRGYVANRLFHVTDWLPTLWEAAGGQRALMRDDLAVDGVSHWKWLLEGRDKPGPREYLMNKIDSVGNMYAIIREEQDGTLYKMIGGELDTNVPGFRG</sequence>
<evidence type="ECO:0000259" key="6">
    <source>
        <dbReference type="Pfam" id="PF00884"/>
    </source>
</evidence>
<dbReference type="InterPro" id="IPR000917">
    <property type="entry name" value="Sulfatase_N"/>
</dbReference>
<dbReference type="Proteomes" id="UP000186922">
    <property type="component" value="Unassembled WGS sequence"/>
</dbReference>
<evidence type="ECO:0000256" key="2">
    <source>
        <dbReference type="ARBA" id="ARBA00008779"/>
    </source>
</evidence>
<dbReference type="GO" id="GO:0008484">
    <property type="term" value="F:sulfuric ester hydrolase activity"/>
    <property type="evidence" value="ECO:0007669"/>
    <property type="project" value="InterPro"/>
</dbReference>
<dbReference type="EMBL" id="BDGG01000006">
    <property type="protein sequence ID" value="GAV00966.1"/>
    <property type="molecule type" value="Genomic_DNA"/>
</dbReference>
<accession>A0A1D1VJI8</accession>
<reference evidence="7 8" key="1">
    <citation type="journal article" date="2016" name="Nat. Commun.">
        <title>Extremotolerant tardigrade genome and improved radiotolerance of human cultured cells by tardigrade-unique protein.</title>
        <authorList>
            <person name="Hashimoto T."/>
            <person name="Horikawa D.D."/>
            <person name="Saito Y."/>
            <person name="Kuwahara H."/>
            <person name="Kozuka-Hata H."/>
            <person name="Shin-I T."/>
            <person name="Minakuchi Y."/>
            <person name="Ohishi K."/>
            <person name="Motoyama A."/>
            <person name="Aizu T."/>
            <person name="Enomoto A."/>
            <person name="Kondo K."/>
            <person name="Tanaka S."/>
            <person name="Hara Y."/>
            <person name="Koshikawa S."/>
            <person name="Sagara H."/>
            <person name="Miura T."/>
            <person name="Yokobori S."/>
            <person name="Miyagawa K."/>
            <person name="Suzuki Y."/>
            <person name="Kubo T."/>
            <person name="Oyama M."/>
            <person name="Kohara Y."/>
            <person name="Fujiyama A."/>
            <person name="Arakawa K."/>
            <person name="Katayama T."/>
            <person name="Toyoda A."/>
            <person name="Kunieda T."/>
        </authorList>
    </citation>
    <scope>NUCLEOTIDE SEQUENCE [LARGE SCALE GENOMIC DNA]</scope>
    <source>
        <strain evidence="7 8">YOKOZUNA-1</strain>
    </source>
</reference>
<dbReference type="Gene3D" id="3.30.1120.10">
    <property type="match status" value="1"/>
</dbReference>
<dbReference type="Gene3D" id="3.40.720.10">
    <property type="entry name" value="Alkaline Phosphatase, subunit A"/>
    <property type="match status" value="1"/>
</dbReference>
<keyword evidence="5" id="KW-0325">Glycoprotein</keyword>
<dbReference type="PANTHER" id="PTHR10342:SF273">
    <property type="entry name" value="RE14504P"/>
    <property type="match status" value="1"/>
</dbReference>
<protein>
    <recommendedName>
        <fullName evidence="6">Sulfatase N-terminal domain-containing protein</fullName>
    </recommendedName>
</protein>
<evidence type="ECO:0000313" key="8">
    <source>
        <dbReference type="Proteomes" id="UP000186922"/>
    </source>
</evidence>
<evidence type="ECO:0000256" key="4">
    <source>
        <dbReference type="ARBA" id="ARBA00022837"/>
    </source>
</evidence>
<dbReference type="GO" id="GO:0046872">
    <property type="term" value="F:metal ion binding"/>
    <property type="evidence" value="ECO:0007669"/>
    <property type="project" value="UniProtKB-KW"/>
</dbReference>
<comment type="cofactor">
    <cofactor evidence="1">
        <name>Ca(2+)</name>
        <dbReference type="ChEBI" id="CHEBI:29108"/>
    </cofactor>
</comment>
<evidence type="ECO:0000313" key="7">
    <source>
        <dbReference type="EMBL" id="GAV00966.1"/>
    </source>
</evidence>
<dbReference type="AlphaFoldDB" id="A0A1D1VJI8"/>
<dbReference type="OrthoDB" id="103349at2759"/>
<comment type="similarity">
    <text evidence="2">Belongs to the sulfatase family.</text>
</comment>
<dbReference type="InterPro" id="IPR017850">
    <property type="entry name" value="Alkaline_phosphatase_core_sf"/>
</dbReference>
<dbReference type="Pfam" id="PF00884">
    <property type="entry name" value="Sulfatase"/>
    <property type="match status" value="1"/>
</dbReference>
<evidence type="ECO:0000256" key="3">
    <source>
        <dbReference type="ARBA" id="ARBA00022723"/>
    </source>
</evidence>
<keyword evidence="4" id="KW-0106">Calcium</keyword>
<feature type="domain" description="Sulfatase N-terminal" evidence="6">
    <location>
        <begin position="15"/>
        <end position="184"/>
    </location>
</feature>
<dbReference type="InterPro" id="IPR047115">
    <property type="entry name" value="ARSB"/>
</dbReference>
<comment type="caution">
    <text evidence="7">The sequence shown here is derived from an EMBL/GenBank/DDBJ whole genome shotgun (WGS) entry which is preliminary data.</text>
</comment>
<gene>
    <name evidence="7" type="primary">RvY_11745-1</name>
    <name evidence="7" type="synonym">RvY_11745.1</name>
    <name evidence="7" type="ORF">RvY_11745</name>
</gene>
<name>A0A1D1VJI8_RAMVA</name>
<dbReference type="PANTHER" id="PTHR10342">
    <property type="entry name" value="ARYLSULFATASE"/>
    <property type="match status" value="1"/>
</dbReference>
<evidence type="ECO:0000256" key="1">
    <source>
        <dbReference type="ARBA" id="ARBA00001913"/>
    </source>
</evidence>
<organism evidence="7 8">
    <name type="scientific">Ramazzottius varieornatus</name>
    <name type="common">Water bear</name>
    <name type="synonym">Tardigrade</name>
    <dbReference type="NCBI Taxonomy" id="947166"/>
    <lineage>
        <taxon>Eukaryota</taxon>
        <taxon>Metazoa</taxon>
        <taxon>Ecdysozoa</taxon>
        <taxon>Tardigrada</taxon>
        <taxon>Eutardigrada</taxon>
        <taxon>Parachela</taxon>
        <taxon>Hypsibioidea</taxon>
        <taxon>Ramazzottiidae</taxon>
        <taxon>Ramazzottius</taxon>
    </lineage>
</organism>
<evidence type="ECO:0000256" key="5">
    <source>
        <dbReference type="ARBA" id="ARBA00023180"/>
    </source>
</evidence>
<keyword evidence="8" id="KW-1185">Reference proteome</keyword>
<proteinExistence type="inferred from homology"/>
<dbReference type="STRING" id="947166.A0A1D1VJI8"/>
<keyword evidence="3" id="KW-0479">Metal-binding</keyword>
<dbReference type="SUPFAM" id="SSF53649">
    <property type="entry name" value="Alkaline phosphatase-like"/>
    <property type="match status" value="1"/>
</dbReference>